<protein>
    <submittedName>
        <fullName evidence="1">Uncharacterized protein</fullName>
    </submittedName>
</protein>
<comment type="caution">
    <text evidence="1">The sequence shown here is derived from an EMBL/GenBank/DDBJ whole genome shotgun (WGS) entry which is preliminary data.</text>
</comment>
<reference evidence="1 2" key="1">
    <citation type="submission" date="2017-02" db="EMBL/GenBank/DDBJ databases">
        <title>Comparative genomic analysis of Brazilian Leptospira kirschneri strains of different serogroups.</title>
        <authorList>
            <person name="Moreno L.Z."/>
            <person name="Miraglia F."/>
            <person name="Kremer F.S."/>
            <person name="Eslabao M.R."/>
            <person name="Lilenbaum W."/>
            <person name="Dellagostin O.A."/>
            <person name="Moreno A.M."/>
        </authorList>
    </citation>
    <scope>NUCLEOTIDE SEQUENCE [LARGE SCALE GENOMIC DNA]</scope>
    <source>
        <strain evidence="1 2">M110/06</strain>
    </source>
</reference>
<proteinExistence type="predicted"/>
<sequence>MLDRTQNVLYEKRFVEFPQLTLFDKVKETQAASFFMNCSVSFGTRCKHLAKIRLRVEQSFQFRTGF</sequence>
<dbReference type="Proteomes" id="UP000191008">
    <property type="component" value="Unassembled WGS sequence"/>
</dbReference>
<organism evidence="1 2">
    <name type="scientific">Leptospira kirschneri serovar Pomona</name>
    <dbReference type="NCBI Taxonomy" id="561005"/>
    <lineage>
        <taxon>Bacteria</taxon>
        <taxon>Pseudomonadati</taxon>
        <taxon>Spirochaetota</taxon>
        <taxon>Spirochaetia</taxon>
        <taxon>Leptospirales</taxon>
        <taxon>Leptospiraceae</taxon>
        <taxon>Leptospira</taxon>
    </lineage>
</organism>
<evidence type="ECO:0000313" key="1">
    <source>
        <dbReference type="EMBL" id="OOV41779.1"/>
    </source>
</evidence>
<dbReference type="AlphaFoldDB" id="A0A1T1DLQ3"/>
<gene>
    <name evidence="1" type="ORF">B1J93_11850</name>
</gene>
<evidence type="ECO:0000313" key="2">
    <source>
        <dbReference type="Proteomes" id="UP000191008"/>
    </source>
</evidence>
<dbReference type="EMBL" id="MVIT01000068">
    <property type="protein sequence ID" value="OOV41779.1"/>
    <property type="molecule type" value="Genomic_DNA"/>
</dbReference>
<name>A0A1T1DLQ3_9LEPT</name>
<accession>A0A1T1DLQ3</accession>